<sequence>MSLESVHNFFTERGLKDPIFELKDSGATVELAAKTLHIEPELVAKTLAFKLKDNTPILIVTRGDAKVDNRKYREFFKTKAKMLNHDEVYEITGHPVGGVCPFGLKTTMDIYLDILIKDFEYVYPAAGSQNTALKISPNDIKNLTNATWIDVCKL</sequence>
<protein>
    <submittedName>
        <fullName evidence="2">YbaK/EbsC family protein</fullName>
    </submittedName>
</protein>
<name>A0ABW8THK1_9CLOT</name>
<dbReference type="Gene3D" id="3.90.960.10">
    <property type="entry name" value="YbaK/aminoacyl-tRNA synthetase-associated domain"/>
    <property type="match status" value="1"/>
</dbReference>
<dbReference type="CDD" id="cd04333">
    <property type="entry name" value="ProX_deacylase"/>
    <property type="match status" value="1"/>
</dbReference>
<keyword evidence="3" id="KW-1185">Reference proteome</keyword>
<proteinExistence type="predicted"/>
<dbReference type="SUPFAM" id="SSF55826">
    <property type="entry name" value="YbaK/ProRS associated domain"/>
    <property type="match status" value="1"/>
</dbReference>
<feature type="domain" description="YbaK/aminoacyl-tRNA synthetase-associated" evidence="1">
    <location>
        <begin position="26"/>
        <end position="142"/>
    </location>
</feature>
<dbReference type="PANTHER" id="PTHR30411">
    <property type="entry name" value="CYTOPLASMIC PROTEIN"/>
    <property type="match status" value="1"/>
</dbReference>
<dbReference type="PANTHER" id="PTHR30411:SF1">
    <property type="entry name" value="CYTOPLASMIC PROTEIN"/>
    <property type="match status" value="1"/>
</dbReference>
<evidence type="ECO:0000313" key="2">
    <source>
        <dbReference type="EMBL" id="MFL0250409.1"/>
    </source>
</evidence>
<organism evidence="2 3">
    <name type="scientific">Clostridium neuense</name>
    <dbReference type="NCBI Taxonomy" id="1728934"/>
    <lineage>
        <taxon>Bacteria</taxon>
        <taxon>Bacillati</taxon>
        <taxon>Bacillota</taxon>
        <taxon>Clostridia</taxon>
        <taxon>Eubacteriales</taxon>
        <taxon>Clostridiaceae</taxon>
        <taxon>Clostridium</taxon>
    </lineage>
</organism>
<dbReference type="InterPro" id="IPR036754">
    <property type="entry name" value="YbaK/aa-tRNA-synt-asso_dom_sf"/>
</dbReference>
<dbReference type="Pfam" id="PF04073">
    <property type="entry name" value="tRNA_edit"/>
    <property type="match status" value="1"/>
</dbReference>
<dbReference type="Proteomes" id="UP001623592">
    <property type="component" value="Unassembled WGS sequence"/>
</dbReference>
<dbReference type="EMBL" id="JBJIAA010000006">
    <property type="protein sequence ID" value="MFL0250409.1"/>
    <property type="molecule type" value="Genomic_DNA"/>
</dbReference>
<accession>A0ABW8THK1</accession>
<evidence type="ECO:0000259" key="1">
    <source>
        <dbReference type="Pfam" id="PF04073"/>
    </source>
</evidence>
<dbReference type="InterPro" id="IPR007214">
    <property type="entry name" value="YbaK/aa-tRNA-synth-assoc-dom"/>
</dbReference>
<dbReference type="RefSeq" id="WP_406787079.1">
    <property type="nucleotide sequence ID" value="NZ_JBJIAA010000006.1"/>
</dbReference>
<evidence type="ECO:0000313" key="3">
    <source>
        <dbReference type="Proteomes" id="UP001623592"/>
    </source>
</evidence>
<reference evidence="2 3" key="1">
    <citation type="submission" date="2024-11" db="EMBL/GenBank/DDBJ databases">
        <authorList>
            <person name="Heng Y.C."/>
            <person name="Lim A.C.H."/>
            <person name="Lee J.K.Y."/>
            <person name="Kittelmann S."/>
        </authorList>
    </citation>
    <scope>NUCLEOTIDE SEQUENCE [LARGE SCALE GENOMIC DNA]</scope>
    <source>
        <strain evidence="2 3">WILCCON 0114</strain>
    </source>
</reference>
<comment type="caution">
    <text evidence="2">The sequence shown here is derived from an EMBL/GenBank/DDBJ whole genome shotgun (WGS) entry which is preliminary data.</text>
</comment>
<gene>
    <name evidence="2" type="ORF">ACJDT4_08225</name>
</gene>